<keyword evidence="6 10" id="KW-0560">Oxidoreductase</keyword>
<organism evidence="12 13">
    <name type="scientific">Calocera viscosa (strain TUFC12733)</name>
    <dbReference type="NCBI Taxonomy" id="1330018"/>
    <lineage>
        <taxon>Eukaryota</taxon>
        <taxon>Fungi</taxon>
        <taxon>Dikarya</taxon>
        <taxon>Basidiomycota</taxon>
        <taxon>Agaricomycotina</taxon>
        <taxon>Dacrymycetes</taxon>
        <taxon>Dacrymycetales</taxon>
        <taxon>Dacrymycetaceae</taxon>
        <taxon>Calocera</taxon>
    </lineage>
</organism>
<dbReference type="PANTHER" id="PTHR46300">
    <property type="entry name" value="P450, PUTATIVE (EUROFUNG)-RELATED-RELATED"/>
    <property type="match status" value="1"/>
</dbReference>
<dbReference type="GO" id="GO:0004497">
    <property type="term" value="F:monooxygenase activity"/>
    <property type="evidence" value="ECO:0007669"/>
    <property type="project" value="UniProtKB-KW"/>
</dbReference>
<dbReference type="OrthoDB" id="2789670at2759"/>
<comment type="similarity">
    <text evidence="3 10">Belongs to the cytochrome P450 family.</text>
</comment>
<protein>
    <submittedName>
        <fullName evidence="12">Cytochrome P450</fullName>
    </submittedName>
</protein>
<accession>A0A167QEX7</accession>
<dbReference type="GO" id="GO:0016705">
    <property type="term" value="F:oxidoreductase activity, acting on paired donors, with incorporation or reduction of molecular oxygen"/>
    <property type="evidence" value="ECO:0007669"/>
    <property type="project" value="InterPro"/>
</dbReference>
<evidence type="ECO:0000256" key="4">
    <source>
        <dbReference type="ARBA" id="ARBA00022617"/>
    </source>
</evidence>
<evidence type="ECO:0000256" key="3">
    <source>
        <dbReference type="ARBA" id="ARBA00010617"/>
    </source>
</evidence>
<dbReference type="STRING" id="1330018.A0A167QEX7"/>
<keyword evidence="11" id="KW-0812">Transmembrane</keyword>
<reference evidence="12 13" key="1">
    <citation type="journal article" date="2016" name="Mol. Biol. Evol.">
        <title>Comparative Genomics of Early-Diverging Mushroom-Forming Fungi Provides Insights into the Origins of Lignocellulose Decay Capabilities.</title>
        <authorList>
            <person name="Nagy L.G."/>
            <person name="Riley R."/>
            <person name="Tritt A."/>
            <person name="Adam C."/>
            <person name="Daum C."/>
            <person name="Floudas D."/>
            <person name="Sun H."/>
            <person name="Yadav J.S."/>
            <person name="Pangilinan J."/>
            <person name="Larsson K.H."/>
            <person name="Matsuura K."/>
            <person name="Barry K."/>
            <person name="Labutti K."/>
            <person name="Kuo R."/>
            <person name="Ohm R.A."/>
            <person name="Bhattacharya S.S."/>
            <person name="Shirouzu T."/>
            <person name="Yoshinaga Y."/>
            <person name="Martin F.M."/>
            <person name="Grigoriev I.V."/>
            <person name="Hibbett D.S."/>
        </authorList>
    </citation>
    <scope>NUCLEOTIDE SEQUENCE [LARGE SCALE GENOMIC DNA]</scope>
    <source>
        <strain evidence="12 13">TUFC12733</strain>
    </source>
</reference>
<keyword evidence="4 9" id="KW-0349">Heme</keyword>
<dbReference type="Gene3D" id="1.10.630.10">
    <property type="entry name" value="Cytochrome P450"/>
    <property type="match status" value="1"/>
</dbReference>
<keyword evidence="11" id="KW-0472">Membrane</keyword>
<dbReference type="InterPro" id="IPR036396">
    <property type="entry name" value="Cyt_P450_sf"/>
</dbReference>
<dbReference type="InterPro" id="IPR017972">
    <property type="entry name" value="Cyt_P450_CS"/>
</dbReference>
<keyword evidence="11" id="KW-1133">Transmembrane helix</keyword>
<evidence type="ECO:0000256" key="6">
    <source>
        <dbReference type="ARBA" id="ARBA00023002"/>
    </source>
</evidence>
<evidence type="ECO:0000313" key="12">
    <source>
        <dbReference type="EMBL" id="KZO99695.1"/>
    </source>
</evidence>
<keyword evidence="13" id="KW-1185">Reference proteome</keyword>
<keyword evidence="8 10" id="KW-0503">Monooxygenase</keyword>
<dbReference type="InterPro" id="IPR002401">
    <property type="entry name" value="Cyt_P450_E_grp-I"/>
</dbReference>
<evidence type="ECO:0000256" key="1">
    <source>
        <dbReference type="ARBA" id="ARBA00001971"/>
    </source>
</evidence>
<dbReference type="PANTHER" id="PTHR46300:SF7">
    <property type="entry name" value="P450, PUTATIVE (EUROFUNG)-RELATED"/>
    <property type="match status" value="1"/>
</dbReference>
<dbReference type="CDD" id="cd11065">
    <property type="entry name" value="CYP64-like"/>
    <property type="match status" value="1"/>
</dbReference>
<evidence type="ECO:0000256" key="11">
    <source>
        <dbReference type="SAM" id="Phobius"/>
    </source>
</evidence>
<dbReference type="InterPro" id="IPR001128">
    <property type="entry name" value="Cyt_P450"/>
</dbReference>
<dbReference type="Proteomes" id="UP000076738">
    <property type="component" value="Unassembled WGS sequence"/>
</dbReference>
<feature type="binding site" description="axial binding residue" evidence="9">
    <location>
        <position position="445"/>
    </location>
    <ligand>
        <name>heme</name>
        <dbReference type="ChEBI" id="CHEBI:30413"/>
    </ligand>
    <ligandPart>
        <name>Fe</name>
        <dbReference type="ChEBI" id="CHEBI:18248"/>
    </ligandPart>
</feature>
<dbReference type="AlphaFoldDB" id="A0A167QEX7"/>
<dbReference type="InterPro" id="IPR050364">
    <property type="entry name" value="Cytochrome_P450_fung"/>
</dbReference>
<evidence type="ECO:0000256" key="9">
    <source>
        <dbReference type="PIRSR" id="PIRSR602401-1"/>
    </source>
</evidence>
<evidence type="ECO:0000313" key="13">
    <source>
        <dbReference type="Proteomes" id="UP000076738"/>
    </source>
</evidence>
<dbReference type="Pfam" id="PF00067">
    <property type="entry name" value="p450"/>
    <property type="match status" value="1"/>
</dbReference>
<dbReference type="PRINTS" id="PR00463">
    <property type="entry name" value="EP450I"/>
</dbReference>
<sequence>MPLPSLSTPSTALPFALLTLFLALYLHRRSRRRFLPPGPNPLPLIGNLRLPDDRLGAFKEWAVKYGEVMTIRIWGMDLIVLNSQRAALEVLEKRAGATSGRPRTVMAHELVGFADVPSQTNDPVLHKRYRRLYASAISTRGAQRYWGIQERELRKATLDILAVSGSPSPALKRAVAAISFLVAYGYDIENDDDELIVRVNEILRIFEKVLEPGAFLVDIIPLLKHLPTWFPGAGFKRLALRWKKRIQETREAPFERVKRDMATGKARSSFCSTLLEQHMLDPQASDYDEEIIKATAASIYSAGSDTSVAAIQTFLAAMVLFPAVQDKAQTELDRVIGRDRLPSIEDRDILPYCSAIVQEVLRWHPVTPLALPHVLEQDEEFRGYVLPKGATIIANVWAMTRGESIHARPEEFVPERHLTEDGTALRTPDTGRHASLTFGFGRRVCPGSVLAEATVFAAVVSTLWACTLSRPPGTEDMVIEYEMLGVHRPKDFPIDIKQRFPGAKEILHSAINE</sequence>
<comment type="cofactor">
    <cofactor evidence="1 9">
        <name>heme</name>
        <dbReference type="ChEBI" id="CHEBI:30413"/>
    </cofactor>
</comment>
<evidence type="ECO:0000256" key="5">
    <source>
        <dbReference type="ARBA" id="ARBA00022723"/>
    </source>
</evidence>
<gene>
    <name evidence="12" type="ORF">CALVIDRAFT_561027</name>
</gene>
<evidence type="ECO:0000256" key="8">
    <source>
        <dbReference type="ARBA" id="ARBA00023033"/>
    </source>
</evidence>
<proteinExistence type="inferred from homology"/>
<keyword evidence="5 9" id="KW-0479">Metal-binding</keyword>
<dbReference type="GO" id="GO:0020037">
    <property type="term" value="F:heme binding"/>
    <property type="evidence" value="ECO:0007669"/>
    <property type="project" value="InterPro"/>
</dbReference>
<comment type="pathway">
    <text evidence="2">Secondary metabolite biosynthesis.</text>
</comment>
<keyword evidence="7 9" id="KW-0408">Iron</keyword>
<evidence type="ECO:0000256" key="10">
    <source>
        <dbReference type="RuleBase" id="RU000461"/>
    </source>
</evidence>
<dbReference type="PROSITE" id="PS00086">
    <property type="entry name" value="CYTOCHROME_P450"/>
    <property type="match status" value="1"/>
</dbReference>
<evidence type="ECO:0000256" key="2">
    <source>
        <dbReference type="ARBA" id="ARBA00005179"/>
    </source>
</evidence>
<dbReference type="GO" id="GO:0005506">
    <property type="term" value="F:iron ion binding"/>
    <property type="evidence" value="ECO:0007669"/>
    <property type="project" value="InterPro"/>
</dbReference>
<dbReference type="SUPFAM" id="SSF48264">
    <property type="entry name" value="Cytochrome P450"/>
    <property type="match status" value="1"/>
</dbReference>
<dbReference type="EMBL" id="KV417271">
    <property type="protein sequence ID" value="KZO99695.1"/>
    <property type="molecule type" value="Genomic_DNA"/>
</dbReference>
<feature type="transmembrane region" description="Helical" evidence="11">
    <location>
        <begin position="6"/>
        <end position="26"/>
    </location>
</feature>
<evidence type="ECO:0000256" key="7">
    <source>
        <dbReference type="ARBA" id="ARBA00023004"/>
    </source>
</evidence>
<dbReference type="PRINTS" id="PR00385">
    <property type="entry name" value="P450"/>
</dbReference>
<name>A0A167QEX7_CALVF</name>